<evidence type="ECO:0000313" key="2">
    <source>
        <dbReference type="Proteomes" id="UP000030762"/>
    </source>
</evidence>
<name>T0QZ10_SAPDV</name>
<protein>
    <submittedName>
        <fullName evidence="1">Uncharacterized protein</fullName>
    </submittedName>
</protein>
<dbReference type="InParanoid" id="T0QZ10"/>
<evidence type="ECO:0000313" key="1">
    <source>
        <dbReference type="EMBL" id="EQC39931.1"/>
    </source>
</evidence>
<reference evidence="1 2" key="1">
    <citation type="submission" date="2012-04" db="EMBL/GenBank/DDBJ databases">
        <title>The Genome Sequence of Saprolegnia declina VS20.</title>
        <authorList>
            <consortium name="The Broad Institute Genome Sequencing Platform"/>
            <person name="Russ C."/>
            <person name="Nusbaum C."/>
            <person name="Tyler B."/>
            <person name="van West P."/>
            <person name="Dieguez-Uribeondo J."/>
            <person name="de Bruijn I."/>
            <person name="Tripathy S."/>
            <person name="Jiang R."/>
            <person name="Young S.K."/>
            <person name="Zeng Q."/>
            <person name="Gargeya S."/>
            <person name="Fitzgerald M."/>
            <person name="Haas B."/>
            <person name="Abouelleil A."/>
            <person name="Alvarado L."/>
            <person name="Arachchi H.M."/>
            <person name="Berlin A."/>
            <person name="Chapman S.B."/>
            <person name="Goldberg J."/>
            <person name="Griggs A."/>
            <person name="Gujja S."/>
            <person name="Hansen M."/>
            <person name="Howarth C."/>
            <person name="Imamovic A."/>
            <person name="Larimer J."/>
            <person name="McCowen C."/>
            <person name="Montmayeur A."/>
            <person name="Murphy C."/>
            <person name="Neiman D."/>
            <person name="Pearson M."/>
            <person name="Priest M."/>
            <person name="Roberts A."/>
            <person name="Saif S."/>
            <person name="Shea T."/>
            <person name="Sisk P."/>
            <person name="Sykes S."/>
            <person name="Wortman J."/>
            <person name="Nusbaum C."/>
            <person name="Birren B."/>
        </authorList>
    </citation>
    <scope>NUCLEOTIDE SEQUENCE [LARGE SCALE GENOMIC DNA]</scope>
    <source>
        <strain evidence="1 2">VS20</strain>
    </source>
</reference>
<gene>
    <name evidence="1" type="ORF">SDRG_02587</name>
</gene>
<keyword evidence="2" id="KW-1185">Reference proteome</keyword>
<accession>T0QZ10</accession>
<organism evidence="1 2">
    <name type="scientific">Saprolegnia diclina (strain VS20)</name>
    <dbReference type="NCBI Taxonomy" id="1156394"/>
    <lineage>
        <taxon>Eukaryota</taxon>
        <taxon>Sar</taxon>
        <taxon>Stramenopiles</taxon>
        <taxon>Oomycota</taxon>
        <taxon>Saprolegniomycetes</taxon>
        <taxon>Saprolegniales</taxon>
        <taxon>Saprolegniaceae</taxon>
        <taxon>Saprolegnia</taxon>
    </lineage>
</organism>
<dbReference type="OrthoDB" id="67463at2759"/>
<dbReference type="GeneID" id="19943314"/>
<dbReference type="EMBL" id="JH767137">
    <property type="protein sequence ID" value="EQC39931.1"/>
    <property type="molecule type" value="Genomic_DNA"/>
</dbReference>
<dbReference type="AlphaFoldDB" id="T0QZ10"/>
<dbReference type="Proteomes" id="UP000030762">
    <property type="component" value="Unassembled WGS sequence"/>
</dbReference>
<proteinExistence type="predicted"/>
<dbReference type="RefSeq" id="XP_008606405.1">
    <property type="nucleotide sequence ID" value="XM_008608183.1"/>
</dbReference>
<sequence length="154" mass="17213">MAPSPKGWNDQGESHAAMQTIAKTVVMEALRRHGVPVLDNGVFVQPPSISDAQVDRLVPVAERLVEKALDDVSKLLGPRLPYPSPLNHLIVHAGTIGYSLALPGSFAKLLHFLFKVAPMHRTIFYRYNFTIKQITCEADYLEFVLAHTHEIFVR</sequence>
<dbReference type="OMA" id="PMHRTIF"/>
<dbReference type="VEuPathDB" id="FungiDB:SDRG_02587"/>